<protein>
    <submittedName>
        <fullName evidence="1">Uncharacterized protein</fullName>
    </submittedName>
</protein>
<comment type="caution">
    <text evidence="1">The sequence shown here is derived from an EMBL/GenBank/DDBJ whole genome shotgun (WGS) entry which is preliminary data.</text>
</comment>
<dbReference type="Proteomes" id="UP000004459">
    <property type="component" value="Unassembled WGS sequence"/>
</dbReference>
<name>G9YLX1_FLAPL</name>
<reference evidence="1 2" key="1">
    <citation type="submission" date="2011-08" db="EMBL/GenBank/DDBJ databases">
        <authorList>
            <person name="Weinstock G."/>
            <person name="Sodergren E."/>
            <person name="Clifton S."/>
            <person name="Fulton L."/>
            <person name="Fulton B."/>
            <person name="Courtney L."/>
            <person name="Fronick C."/>
            <person name="Harrison M."/>
            <person name="Strong C."/>
            <person name="Farmer C."/>
            <person name="Delahaunty K."/>
            <person name="Markovic C."/>
            <person name="Hall O."/>
            <person name="Minx P."/>
            <person name="Tomlinson C."/>
            <person name="Mitreva M."/>
            <person name="Hou S."/>
            <person name="Chen J."/>
            <person name="Wollam A."/>
            <person name="Pepin K.H."/>
            <person name="Johnson M."/>
            <person name="Bhonagiri V."/>
            <person name="Zhang X."/>
            <person name="Suruliraj S."/>
            <person name="Warren W."/>
            <person name="Chinwalla A."/>
            <person name="Mardis E.R."/>
            <person name="Wilson R.K."/>
        </authorList>
    </citation>
    <scope>NUCLEOTIDE SEQUENCE [LARGE SCALE GENOMIC DNA]</scope>
    <source>
        <strain evidence="1 2">ATCC 29863</strain>
    </source>
</reference>
<accession>G9YLX1</accession>
<gene>
    <name evidence="1" type="ORF">HMPREF0372_00487</name>
</gene>
<dbReference type="EMBL" id="AGCK01000038">
    <property type="protein sequence ID" value="EHM54432.1"/>
    <property type="molecule type" value="Genomic_DNA"/>
</dbReference>
<dbReference type="AlphaFoldDB" id="G9YLX1"/>
<dbReference type="HOGENOM" id="CLU_3270413_0_0_9"/>
<organism evidence="1 2">
    <name type="scientific">Flavonifractor plautii ATCC 29863</name>
    <dbReference type="NCBI Taxonomy" id="411475"/>
    <lineage>
        <taxon>Bacteria</taxon>
        <taxon>Bacillati</taxon>
        <taxon>Bacillota</taxon>
        <taxon>Clostridia</taxon>
        <taxon>Eubacteriales</taxon>
        <taxon>Oscillospiraceae</taxon>
        <taxon>Flavonifractor</taxon>
    </lineage>
</organism>
<evidence type="ECO:0000313" key="1">
    <source>
        <dbReference type="EMBL" id="EHM54432.1"/>
    </source>
</evidence>
<proteinExistence type="predicted"/>
<sequence length="41" mass="4929">MVTVHQFMVSHRETLLFLCKTNNTEPVKFLYMEDWSRIAVI</sequence>
<evidence type="ECO:0000313" key="2">
    <source>
        <dbReference type="Proteomes" id="UP000004459"/>
    </source>
</evidence>